<organism evidence="2 3">
    <name type="scientific">Oryza sativa subsp. japonica</name>
    <name type="common">Rice</name>
    <dbReference type="NCBI Taxonomy" id="39947"/>
    <lineage>
        <taxon>Eukaryota</taxon>
        <taxon>Viridiplantae</taxon>
        <taxon>Streptophyta</taxon>
        <taxon>Embryophyta</taxon>
        <taxon>Tracheophyta</taxon>
        <taxon>Spermatophyta</taxon>
        <taxon>Magnoliopsida</taxon>
        <taxon>Liliopsida</taxon>
        <taxon>Poales</taxon>
        <taxon>Poaceae</taxon>
        <taxon>BOP clade</taxon>
        <taxon>Oryzoideae</taxon>
        <taxon>Oryzeae</taxon>
        <taxon>Oryzinae</taxon>
        <taxon>Oryza</taxon>
        <taxon>Oryza sativa</taxon>
    </lineage>
</organism>
<reference evidence="2 3" key="2">
    <citation type="journal article" date="2013" name="Plant Cell Physiol.">
        <title>Rice Annotation Project Database (RAP-DB): an integrative and interactive database for rice genomics.</title>
        <authorList>
            <person name="Sakai H."/>
            <person name="Lee S.S."/>
            <person name="Tanaka T."/>
            <person name="Numa H."/>
            <person name="Kim J."/>
            <person name="Kawahara Y."/>
            <person name="Wakimoto H."/>
            <person name="Yang C.C."/>
            <person name="Iwamoto M."/>
            <person name="Abe T."/>
            <person name="Yamada Y."/>
            <person name="Muto A."/>
            <person name="Inokuchi H."/>
            <person name="Ikemura T."/>
            <person name="Matsumoto T."/>
            <person name="Sasaki T."/>
            <person name="Itoh T."/>
        </authorList>
    </citation>
    <scope>NUCLEOTIDE SEQUENCE [LARGE SCALE GENOMIC DNA]</scope>
    <source>
        <strain evidence="3">cv. Nipponbare</strain>
    </source>
</reference>
<sequence length="223" mass="23965">MGTPKRVPAHGRRRSVRLPSPSRGARLPPLLGRFSLSHGARGRVGRRRGLRTRLPHLIFPLSPLASSLGLGGPWRWGGDGVGDDNDRRRPRDGDCSATTPRRSPSATAPGPAPLAVRHRARRERRRGDDGWLKIEREERGDGDDQIRPPRVAAAVGHQPATGGGLPRAAAATRSGASCRRRAGGWGGRRLSARRQLGRARREAMAVAGEGEDGGDGDARERGE</sequence>
<feature type="region of interest" description="Disordered" evidence="1">
    <location>
        <begin position="1"/>
        <end position="31"/>
    </location>
</feature>
<feature type="compositionally biased region" description="Basic and acidic residues" evidence="1">
    <location>
        <begin position="84"/>
        <end position="94"/>
    </location>
</feature>
<evidence type="ECO:0000256" key="1">
    <source>
        <dbReference type="SAM" id="MobiDB-lite"/>
    </source>
</evidence>
<evidence type="ECO:0000313" key="2">
    <source>
        <dbReference type="EMBL" id="BAS96404.1"/>
    </source>
</evidence>
<feature type="compositionally biased region" description="Low complexity" evidence="1">
    <location>
        <begin position="167"/>
        <end position="177"/>
    </location>
</feature>
<keyword evidence="3" id="KW-1185">Reference proteome</keyword>
<feature type="region of interest" description="Disordered" evidence="1">
    <location>
        <begin position="79"/>
        <end position="223"/>
    </location>
</feature>
<feature type="compositionally biased region" description="Basic residues" evidence="1">
    <location>
        <begin position="7"/>
        <end position="16"/>
    </location>
</feature>
<reference evidence="3" key="1">
    <citation type="journal article" date="2005" name="Nature">
        <title>The map-based sequence of the rice genome.</title>
        <authorList>
            <consortium name="International rice genome sequencing project (IRGSP)"/>
            <person name="Matsumoto T."/>
            <person name="Wu J."/>
            <person name="Kanamori H."/>
            <person name="Katayose Y."/>
            <person name="Fujisawa M."/>
            <person name="Namiki N."/>
            <person name="Mizuno H."/>
            <person name="Yamamoto K."/>
            <person name="Antonio B.A."/>
            <person name="Baba T."/>
            <person name="Sakata K."/>
            <person name="Nagamura Y."/>
            <person name="Aoki H."/>
            <person name="Arikawa K."/>
            <person name="Arita K."/>
            <person name="Bito T."/>
            <person name="Chiden Y."/>
            <person name="Fujitsuka N."/>
            <person name="Fukunaka R."/>
            <person name="Hamada M."/>
            <person name="Harada C."/>
            <person name="Hayashi A."/>
            <person name="Hijishita S."/>
            <person name="Honda M."/>
            <person name="Hosokawa S."/>
            <person name="Ichikawa Y."/>
            <person name="Idonuma A."/>
            <person name="Iijima M."/>
            <person name="Ikeda M."/>
            <person name="Ikeno M."/>
            <person name="Ito K."/>
            <person name="Ito S."/>
            <person name="Ito T."/>
            <person name="Ito Y."/>
            <person name="Ito Y."/>
            <person name="Iwabuchi A."/>
            <person name="Kamiya K."/>
            <person name="Karasawa W."/>
            <person name="Kurita K."/>
            <person name="Katagiri S."/>
            <person name="Kikuta A."/>
            <person name="Kobayashi H."/>
            <person name="Kobayashi N."/>
            <person name="Machita K."/>
            <person name="Maehara T."/>
            <person name="Masukawa M."/>
            <person name="Mizubayashi T."/>
            <person name="Mukai Y."/>
            <person name="Nagasaki H."/>
            <person name="Nagata Y."/>
            <person name="Naito S."/>
            <person name="Nakashima M."/>
            <person name="Nakama Y."/>
            <person name="Nakamichi Y."/>
            <person name="Nakamura M."/>
            <person name="Meguro A."/>
            <person name="Negishi M."/>
            <person name="Ohta I."/>
            <person name="Ohta T."/>
            <person name="Okamoto M."/>
            <person name="Ono N."/>
            <person name="Saji S."/>
            <person name="Sakaguchi M."/>
            <person name="Sakai K."/>
            <person name="Shibata M."/>
            <person name="Shimokawa T."/>
            <person name="Song J."/>
            <person name="Takazaki Y."/>
            <person name="Terasawa K."/>
            <person name="Tsugane M."/>
            <person name="Tsuji K."/>
            <person name="Ueda S."/>
            <person name="Waki K."/>
            <person name="Yamagata H."/>
            <person name="Yamamoto M."/>
            <person name="Yamamoto S."/>
            <person name="Yamane H."/>
            <person name="Yoshiki S."/>
            <person name="Yoshihara R."/>
            <person name="Yukawa K."/>
            <person name="Zhong H."/>
            <person name="Yano M."/>
            <person name="Yuan Q."/>
            <person name="Ouyang S."/>
            <person name="Liu J."/>
            <person name="Jones K.M."/>
            <person name="Gansberger K."/>
            <person name="Moffat K."/>
            <person name="Hill J."/>
            <person name="Bera J."/>
            <person name="Fadrosh D."/>
            <person name="Jin S."/>
            <person name="Johri S."/>
            <person name="Kim M."/>
            <person name="Overton L."/>
            <person name="Reardon M."/>
            <person name="Tsitrin T."/>
            <person name="Vuong H."/>
            <person name="Weaver B."/>
            <person name="Ciecko A."/>
            <person name="Tallon L."/>
            <person name="Jackson J."/>
            <person name="Pai G."/>
            <person name="Aken S.V."/>
            <person name="Utterback T."/>
            <person name="Reidmuller S."/>
            <person name="Feldblyum T."/>
            <person name="Hsiao J."/>
            <person name="Zismann V."/>
            <person name="Iobst S."/>
            <person name="de Vazeille A.R."/>
            <person name="Buell C.R."/>
            <person name="Ying K."/>
            <person name="Li Y."/>
            <person name="Lu T."/>
            <person name="Huang Y."/>
            <person name="Zhao Q."/>
            <person name="Feng Q."/>
            <person name="Zhang L."/>
            <person name="Zhu J."/>
            <person name="Weng Q."/>
            <person name="Mu J."/>
            <person name="Lu Y."/>
            <person name="Fan D."/>
            <person name="Liu Y."/>
            <person name="Guan J."/>
            <person name="Zhang Y."/>
            <person name="Yu S."/>
            <person name="Liu X."/>
            <person name="Zhang Y."/>
            <person name="Hong G."/>
            <person name="Han B."/>
            <person name="Choisne N."/>
            <person name="Demange N."/>
            <person name="Orjeda G."/>
            <person name="Samain S."/>
            <person name="Cattolico L."/>
            <person name="Pelletier E."/>
            <person name="Couloux A."/>
            <person name="Segurens B."/>
            <person name="Wincker P."/>
            <person name="D'Hont A."/>
            <person name="Scarpelli C."/>
            <person name="Weissenbach J."/>
            <person name="Salanoubat M."/>
            <person name="Quetier F."/>
            <person name="Yu Y."/>
            <person name="Kim H.R."/>
            <person name="Rambo T."/>
            <person name="Currie J."/>
            <person name="Collura K."/>
            <person name="Luo M."/>
            <person name="Yang T."/>
            <person name="Ammiraju J.S.S."/>
            <person name="Engler F."/>
            <person name="Soderlund C."/>
            <person name="Wing R.A."/>
            <person name="Palmer L.E."/>
            <person name="de la Bastide M."/>
            <person name="Spiegel L."/>
            <person name="Nascimento L."/>
            <person name="Zutavern T."/>
            <person name="O'Shaughnessy A."/>
            <person name="Dike S."/>
            <person name="Dedhia N."/>
            <person name="Preston R."/>
            <person name="Balija V."/>
            <person name="McCombie W.R."/>
            <person name="Chow T."/>
            <person name="Chen H."/>
            <person name="Chung M."/>
            <person name="Chen C."/>
            <person name="Shaw J."/>
            <person name="Wu H."/>
            <person name="Hsiao K."/>
            <person name="Chao Y."/>
            <person name="Chu M."/>
            <person name="Cheng C."/>
            <person name="Hour A."/>
            <person name="Lee P."/>
            <person name="Lin S."/>
            <person name="Lin Y."/>
            <person name="Liou J."/>
            <person name="Liu S."/>
            <person name="Hsing Y."/>
            <person name="Raghuvanshi S."/>
            <person name="Mohanty A."/>
            <person name="Bharti A.K."/>
            <person name="Gaur A."/>
            <person name="Gupta V."/>
            <person name="Kumar D."/>
            <person name="Ravi V."/>
            <person name="Vij S."/>
            <person name="Kapur A."/>
            <person name="Khurana P."/>
            <person name="Khurana P."/>
            <person name="Khurana J.P."/>
            <person name="Tyagi A.K."/>
            <person name="Gaikwad K."/>
            <person name="Singh A."/>
            <person name="Dalal V."/>
            <person name="Srivastava S."/>
            <person name="Dixit A."/>
            <person name="Pal A.K."/>
            <person name="Ghazi I.A."/>
            <person name="Yadav M."/>
            <person name="Pandit A."/>
            <person name="Bhargava A."/>
            <person name="Sureshbabu K."/>
            <person name="Batra K."/>
            <person name="Sharma T.R."/>
            <person name="Mohapatra T."/>
            <person name="Singh N.K."/>
            <person name="Messing J."/>
            <person name="Nelson A.B."/>
            <person name="Fuks G."/>
            <person name="Kavchok S."/>
            <person name="Keizer G."/>
            <person name="Linton E."/>
            <person name="Llaca V."/>
            <person name="Song R."/>
            <person name="Tanyolac B."/>
            <person name="Young S."/>
            <person name="Ho-Il K."/>
            <person name="Hahn J.H."/>
            <person name="Sangsakoo G."/>
            <person name="Vanavichit A."/>
            <person name="de Mattos Luiz.A.T."/>
            <person name="Zimmer P.D."/>
            <person name="Malone G."/>
            <person name="Dellagostin O."/>
            <person name="de Oliveira A.C."/>
            <person name="Bevan M."/>
            <person name="Bancroft I."/>
            <person name="Minx P."/>
            <person name="Cordum H."/>
            <person name="Wilson R."/>
            <person name="Cheng Z."/>
            <person name="Jin W."/>
            <person name="Jiang J."/>
            <person name="Leong S.A."/>
            <person name="Iwama H."/>
            <person name="Gojobori T."/>
            <person name="Itoh T."/>
            <person name="Niimura Y."/>
            <person name="Fujii Y."/>
            <person name="Habara T."/>
            <person name="Sakai H."/>
            <person name="Sato Y."/>
            <person name="Wilson G."/>
            <person name="Kumar K."/>
            <person name="McCouch S."/>
            <person name="Juretic N."/>
            <person name="Hoen D."/>
            <person name="Wright S."/>
            <person name="Bruskiewich R."/>
            <person name="Bureau T."/>
            <person name="Miyao A."/>
            <person name="Hirochika H."/>
            <person name="Nishikawa T."/>
            <person name="Kadowaki K."/>
            <person name="Sugiura M."/>
            <person name="Burr B."/>
            <person name="Sasaki T."/>
        </authorList>
    </citation>
    <scope>NUCLEOTIDE SEQUENCE [LARGE SCALE GENOMIC DNA]</scope>
    <source>
        <strain evidence="3">cv. Nipponbare</strain>
    </source>
</reference>
<accession>A0A0P0WTJ3</accession>
<evidence type="ECO:0000313" key="3">
    <source>
        <dbReference type="Proteomes" id="UP000059680"/>
    </source>
</evidence>
<proteinExistence type="predicted"/>
<protein>
    <submittedName>
        <fullName evidence="2">Os06g0174500 protein</fullName>
    </submittedName>
</protein>
<feature type="compositionally biased region" description="Polar residues" evidence="1">
    <location>
        <begin position="96"/>
        <end position="106"/>
    </location>
</feature>
<dbReference type="AlphaFoldDB" id="A0A0P0WTJ3"/>
<dbReference type="InParanoid" id="A0A0P0WTJ3"/>
<dbReference type="Proteomes" id="UP000059680">
    <property type="component" value="Chromosome 6"/>
</dbReference>
<reference evidence="2 3" key="3">
    <citation type="journal article" date="2013" name="Rice">
        <title>Improvement of the Oryza sativa Nipponbare reference genome using next generation sequence and optical map data.</title>
        <authorList>
            <person name="Kawahara Y."/>
            <person name="de la Bastide M."/>
            <person name="Hamilton J.P."/>
            <person name="Kanamori H."/>
            <person name="McCombie W.R."/>
            <person name="Ouyang S."/>
            <person name="Schwartz D.C."/>
            <person name="Tanaka T."/>
            <person name="Wu J."/>
            <person name="Zhou S."/>
            <person name="Childs K.L."/>
            <person name="Davidson R.M."/>
            <person name="Lin H."/>
            <person name="Quesada-Ocampo L."/>
            <person name="Vaillancourt B."/>
            <person name="Sakai H."/>
            <person name="Lee S.S."/>
            <person name="Kim J."/>
            <person name="Numa H."/>
            <person name="Itoh T."/>
            <person name="Buell C.R."/>
            <person name="Matsumoto T."/>
        </authorList>
    </citation>
    <scope>NUCLEOTIDE SEQUENCE [LARGE SCALE GENOMIC DNA]</scope>
    <source>
        <strain evidence="3">cv. Nipponbare</strain>
    </source>
</reference>
<gene>
    <name evidence="2" type="ordered locus">Os06g0174500</name>
    <name evidence="2" type="ORF">OSNPB_060174500</name>
</gene>
<name>A0A0P0WTJ3_ORYSJ</name>
<feature type="compositionally biased region" description="Basic and acidic residues" evidence="1">
    <location>
        <begin position="125"/>
        <end position="147"/>
    </location>
</feature>
<dbReference type="EMBL" id="AP014962">
    <property type="protein sequence ID" value="BAS96404.1"/>
    <property type="molecule type" value="Genomic_DNA"/>
</dbReference>
<dbReference type="PaxDb" id="39947-A0A0P0WTJ3"/>